<feature type="non-terminal residue" evidence="1">
    <location>
        <position position="160"/>
    </location>
</feature>
<gene>
    <name evidence="1" type="ORF">EZH24_06935</name>
</gene>
<dbReference type="EMBL" id="SJDU01000158">
    <property type="protein sequence ID" value="TKZ35123.1"/>
    <property type="molecule type" value="Genomic_DNA"/>
</dbReference>
<comment type="caution">
    <text evidence="1">The sequence shown here is derived from an EMBL/GenBank/DDBJ whole genome shotgun (WGS) entry which is preliminary data.</text>
</comment>
<evidence type="ECO:0000313" key="1">
    <source>
        <dbReference type="EMBL" id="TKZ35123.1"/>
    </source>
</evidence>
<dbReference type="RefSeq" id="WP_137998400.1">
    <property type="nucleotide sequence ID" value="NZ_SJDU01000158.1"/>
</dbReference>
<evidence type="ECO:0000313" key="2">
    <source>
        <dbReference type="Proteomes" id="UP000310168"/>
    </source>
</evidence>
<protein>
    <submittedName>
        <fullName evidence="1">Uncharacterized protein</fullName>
    </submittedName>
</protein>
<name>A0ABY2TRR3_9SPIR</name>
<accession>A0ABY2TRR3</accession>
<proteinExistence type="predicted"/>
<reference evidence="1 2" key="1">
    <citation type="journal article" date="2019" name="Anaerobe">
        <title>Brachyspira catarrhinii sp. nov., an anaerobic intestinal spirochaete isolated from vervet monkeys may have been misidentified as Brachyspira aalborgi in previous studies.</title>
        <authorList>
            <person name="Phillips N.D."/>
            <person name="La T."/>
            <person name="Hampson D.J."/>
        </authorList>
    </citation>
    <scope>NUCLEOTIDE SEQUENCE [LARGE SCALE GENOMIC DNA]</scope>
    <source>
        <strain evidence="1 2">Z12</strain>
    </source>
</reference>
<organism evidence="1 2">
    <name type="scientific">Brachyspira catarrhinii</name>
    <dbReference type="NCBI Taxonomy" id="2528966"/>
    <lineage>
        <taxon>Bacteria</taxon>
        <taxon>Pseudomonadati</taxon>
        <taxon>Spirochaetota</taxon>
        <taxon>Spirochaetia</taxon>
        <taxon>Brachyspirales</taxon>
        <taxon>Brachyspiraceae</taxon>
        <taxon>Brachyspira</taxon>
    </lineage>
</organism>
<keyword evidence="2" id="KW-1185">Reference proteome</keyword>
<sequence>MKKVNMLRYVTLRYVSHSFKLSRIFYCKNLLKNIFDLFGKSVIANALKGTCCQTKQSKFSKIGFYNLISLTNKFFQKWIASGKAFAMTVKNNFAILITRGFNPLRAFAIAHNGLKPHCYSGFASNFEIISRNENYAFNHNKNFCRNGNNIFLRNDYGKDF</sequence>
<dbReference type="Proteomes" id="UP000310168">
    <property type="component" value="Unassembled WGS sequence"/>
</dbReference>